<evidence type="ECO:0000313" key="4">
    <source>
        <dbReference type="Proteomes" id="UP000059680"/>
    </source>
</evidence>
<name>A0A0P0WB97_ORYSJ</name>
<dbReference type="Pfam" id="PF00646">
    <property type="entry name" value="F-box"/>
    <property type="match status" value="1"/>
</dbReference>
<dbReference type="AlphaFoldDB" id="A0A0P0WB97"/>
<keyword evidence="4" id="KW-1185">Reference proteome</keyword>
<accession>A0A0P0WB97</accession>
<evidence type="ECO:0000313" key="3">
    <source>
        <dbReference type="EMBL" id="BAS89591.1"/>
    </source>
</evidence>
<dbReference type="InParanoid" id="A0A0P0WB97"/>
<reference evidence="3 4" key="2">
    <citation type="journal article" date="2013" name="Plant Cell Physiol.">
        <title>Rice Annotation Project Database (RAP-DB): an integrative and interactive database for rice genomics.</title>
        <authorList>
            <person name="Sakai H."/>
            <person name="Lee S.S."/>
            <person name="Tanaka T."/>
            <person name="Numa H."/>
            <person name="Kim J."/>
            <person name="Kawahara Y."/>
            <person name="Wakimoto H."/>
            <person name="Yang C.C."/>
            <person name="Iwamoto M."/>
            <person name="Abe T."/>
            <person name="Yamada Y."/>
            <person name="Muto A."/>
            <person name="Inokuchi H."/>
            <person name="Ikemura T."/>
            <person name="Matsumoto T."/>
            <person name="Sasaki T."/>
            <person name="Itoh T."/>
        </authorList>
    </citation>
    <scope>NUCLEOTIDE SEQUENCE [LARGE SCALE GENOMIC DNA]</scope>
    <source>
        <strain evidence="4">cv. Nipponbare</strain>
    </source>
</reference>
<feature type="domain" description="F-box" evidence="2">
    <location>
        <begin position="24"/>
        <end position="77"/>
    </location>
</feature>
<organism evidence="3 4">
    <name type="scientific">Oryza sativa subsp. japonica</name>
    <name type="common">Rice</name>
    <dbReference type="NCBI Taxonomy" id="39947"/>
    <lineage>
        <taxon>Eukaryota</taxon>
        <taxon>Viridiplantae</taxon>
        <taxon>Streptophyta</taxon>
        <taxon>Embryophyta</taxon>
        <taxon>Tracheophyta</taxon>
        <taxon>Spermatophyta</taxon>
        <taxon>Magnoliopsida</taxon>
        <taxon>Liliopsida</taxon>
        <taxon>Poales</taxon>
        <taxon>Poaceae</taxon>
        <taxon>BOP clade</taxon>
        <taxon>Oryzoideae</taxon>
        <taxon>Oryzeae</taxon>
        <taxon>Oryzinae</taxon>
        <taxon>Oryza</taxon>
        <taxon>Oryza sativa</taxon>
    </lineage>
</organism>
<evidence type="ECO:0000259" key="2">
    <source>
        <dbReference type="PROSITE" id="PS50181"/>
    </source>
</evidence>
<dbReference type="InterPro" id="IPR053781">
    <property type="entry name" value="F-box_AtFBL13-like"/>
</dbReference>
<dbReference type="InterPro" id="IPR053197">
    <property type="entry name" value="F-box_SCFL_complex_component"/>
</dbReference>
<dbReference type="PANTHER" id="PTHR34223">
    <property type="entry name" value="OS11G0201299 PROTEIN"/>
    <property type="match status" value="1"/>
</dbReference>
<dbReference type="FunCoup" id="A0A0P0WB97">
    <property type="interactions" value="146"/>
</dbReference>
<dbReference type="PROSITE" id="PS50181">
    <property type="entry name" value="FBOX"/>
    <property type="match status" value="1"/>
</dbReference>
<dbReference type="PANTHER" id="PTHR34223:SF106">
    <property type="entry name" value="MEIOTIC F-BOX PROTEIN MOF"/>
    <property type="match status" value="1"/>
</dbReference>
<dbReference type="InterPro" id="IPR036047">
    <property type="entry name" value="F-box-like_dom_sf"/>
</dbReference>
<reference evidence="4" key="1">
    <citation type="journal article" date="2005" name="Nature">
        <title>The map-based sequence of the rice genome.</title>
        <authorList>
            <consortium name="International rice genome sequencing project (IRGSP)"/>
            <person name="Matsumoto T."/>
            <person name="Wu J."/>
            <person name="Kanamori H."/>
            <person name="Katayose Y."/>
            <person name="Fujisawa M."/>
            <person name="Namiki N."/>
            <person name="Mizuno H."/>
            <person name="Yamamoto K."/>
            <person name="Antonio B.A."/>
            <person name="Baba T."/>
            <person name="Sakata K."/>
            <person name="Nagamura Y."/>
            <person name="Aoki H."/>
            <person name="Arikawa K."/>
            <person name="Arita K."/>
            <person name="Bito T."/>
            <person name="Chiden Y."/>
            <person name="Fujitsuka N."/>
            <person name="Fukunaka R."/>
            <person name="Hamada M."/>
            <person name="Harada C."/>
            <person name="Hayashi A."/>
            <person name="Hijishita S."/>
            <person name="Honda M."/>
            <person name="Hosokawa S."/>
            <person name="Ichikawa Y."/>
            <person name="Idonuma A."/>
            <person name="Iijima M."/>
            <person name="Ikeda M."/>
            <person name="Ikeno M."/>
            <person name="Ito K."/>
            <person name="Ito S."/>
            <person name="Ito T."/>
            <person name="Ito Y."/>
            <person name="Ito Y."/>
            <person name="Iwabuchi A."/>
            <person name="Kamiya K."/>
            <person name="Karasawa W."/>
            <person name="Kurita K."/>
            <person name="Katagiri S."/>
            <person name="Kikuta A."/>
            <person name="Kobayashi H."/>
            <person name="Kobayashi N."/>
            <person name="Machita K."/>
            <person name="Maehara T."/>
            <person name="Masukawa M."/>
            <person name="Mizubayashi T."/>
            <person name="Mukai Y."/>
            <person name="Nagasaki H."/>
            <person name="Nagata Y."/>
            <person name="Naito S."/>
            <person name="Nakashima M."/>
            <person name="Nakama Y."/>
            <person name="Nakamichi Y."/>
            <person name="Nakamura M."/>
            <person name="Meguro A."/>
            <person name="Negishi M."/>
            <person name="Ohta I."/>
            <person name="Ohta T."/>
            <person name="Okamoto M."/>
            <person name="Ono N."/>
            <person name="Saji S."/>
            <person name="Sakaguchi M."/>
            <person name="Sakai K."/>
            <person name="Shibata M."/>
            <person name="Shimokawa T."/>
            <person name="Song J."/>
            <person name="Takazaki Y."/>
            <person name="Terasawa K."/>
            <person name="Tsugane M."/>
            <person name="Tsuji K."/>
            <person name="Ueda S."/>
            <person name="Waki K."/>
            <person name="Yamagata H."/>
            <person name="Yamamoto M."/>
            <person name="Yamamoto S."/>
            <person name="Yamane H."/>
            <person name="Yoshiki S."/>
            <person name="Yoshihara R."/>
            <person name="Yukawa K."/>
            <person name="Zhong H."/>
            <person name="Yano M."/>
            <person name="Yuan Q."/>
            <person name="Ouyang S."/>
            <person name="Liu J."/>
            <person name="Jones K.M."/>
            <person name="Gansberger K."/>
            <person name="Moffat K."/>
            <person name="Hill J."/>
            <person name="Bera J."/>
            <person name="Fadrosh D."/>
            <person name="Jin S."/>
            <person name="Johri S."/>
            <person name="Kim M."/>
            <person name="Overton L."/>
            <person name="Reardon M."/>
            <person name="Tsitrin T."/>
            <person name="Vuong H."/>
            <person name="Weaver B."/>
            <person name="Ciecko A."/>
            <person name="Tallon L."/>
            <person name="Jackson J."/>
            <person name="Pai G."/>
            <person name="Aken S.V."/>
            <person name="Utterback T."/>
            <person name="Reidmuller S."/>
            <person name="Feldblyum T."/>
            <person name="Hsiao J."/>
            <person name="Zismann V."/>
            <person name="Iobst S."/>
            <person name="de Vazeille A.R."/>
            <person name="Buell C.R."/>
            <person name="Ying K."/>
            <person name="Li Y."/>
            <person name="Lu T."/>
            <person name="Huang Y."/>
            <person name="Zhao Q."/>
            <person name="Feng Q."/>
            <person name="Zhang L."/>
            <person name="Zhu J."/>
            <person name="Weng Q."/>
            <person name="Mu J."/>
            <person name="Lu Y."/>
            <person name="Fan D."/>
            <person name="Liu Y."/>
            <person name="Guan J."/>
            <person name="Zhang Y."/>
            <person name="Yu S."/>
            <person name="Liu X."/>
            <person name="Zhang Y."/>
            <person name="Hong G."/>
            <person name="Han B."/>
            <person name="Choisne N."/>
            <person name="Demange N."/>
            <person name="Orjeda G."/>
            <person name="Samain S."/>
            <person name="Cattolico L."/>
            <person name="Pelletier E."/>
            <person name="Couloux A."/>
            <person name="Segurens B."/>
            <person name="Wincker P."/>
            <person name="D'Hont A."/>
            <person name="Scarpelli C."/>
            <person name="Weissenbach J."/>
            <person name="Salanoubat M."/>
            <person name="Quetier F."/>
            <person name="Yu Y."/>
            <person name="Kim H.R."/>
            <person name="Rambo T."/>
            <person name="Currie J."/>
            <person name="Collura K."/>
            <person name="Luo M."/>
            <person name="Yang T."/>
            <person name="Ammiraju J.S.S."/>
            <person name="Engler F."/>
            <person name="Soderlund C."/>
            <person name="Wing R.A."/>
            <person name="Palmer L.E."/>
            <person name="de la Bastide M."/>
            <person name="Spiegel L."/>
            <person name="Nascimento L."/>
            <person name="Zutavern T."/>
            <person name="O'Shaughnessy A."/>
            <person name="Dike S."/>
            <person name="Dedhia N."/>
            <person name="Preston R."/>
            <person name="Balija V."/>
            <person name="McCombie W.R."/>
            <person name="Chow T."/>
            <person name="Chen H."/>
            <person name="Chung M."/>
            <person name="Chen C."/>
            <person name="Shaw J."/>
            <person name="Wu H."/>
            <person name="Hsiao K."/>
            <person name="Chao Y."/>
            <person name="Chu M."/>
            <person name="Cheng C."/>
            <person name="Hour A."/>
            <person name="Lee P."/>
            <person name="Lin S."/>
            <person name="Lin Y."/>
            <person name="Liou J."/>
            <person name="Liu S."/>
            <person name="Hsing Y."/>
            <person name="Raghuvanshi S."/>
            <person name="Mohanty A."/>
            <person name="Bharti A.K."/>
            <person name="Gaur A."/>
            <person name="Gupta V."/>
            <person name="Kumar D."/>
            <person name="Ravi V."/>
            <person name="Vij S."/>
            <person name="Kapur A."/>
            <person name="Khurana P."/>
            <person name="Khurana P."/>
            <person name="Khurana J.P."/>
            <person name="Tyagi A.K."/>
            <person name="Gaikwad K."/>
            <person name="Singh A."/>
            <person name="Dalal V."/>
            <person name="Srivastava S."/>
            <person name="Dixit A."/>
            <person name="Pal A.K."/>
            <person name="Ghazi I.A."/>
            <person name="Yadav M."/>
            <person name="Pandit A."/>
            <person name="Bhargava A."/>
            <person name="Sureshbabu K."/>
            <person name="Batra K."/>
            <person name="Sharma T.R."/>
            <person name="Mohapatra T."/>
            <person name="Singh N.K."/>
            <person name="Messing J."/>
            <person name="Nelson A.B."/>
            <person name="Fuks G."/>
            <person name="Kavchok S."/>
            <person name="Keizer G."/>
            <person name="Linton E."/>
            <person name="Llaca V."/>
            <person name="Song R."/>
            <person name="Tanyolac B."/>
            <person name="Young S."/>
            <person name="Ho-Il K."/>
            <person name="Hahn J.H."/>
            <person name="Sangsakoo G."/>
            <person name="Vanavichit A."/>
            <person name="de Mattos Luiz.A.T."/>
            <person name="Zimmer P.D."/>
            <person name="Malone G."/>
            <person name="Dellagostin O."/>
            <person name="de Oliveira A.C."/>
            <person name="Bevan M."/>
            <person name="Bancroft I."/>
            <person name="Minx P."/>
            <person name="Cordum H."/>
            <person name="Wilson R."/>
            <person name="Cheng Z."/>
            <person name="Jin W."/>
            <person name="Jiang J."/>
            <person name="Leong S.A."/>
            <person name="Iwama H."/>
            <person name="Gojobori T."/>
            <person name="Itoh T."/>
            <person name="Niimura Y."/>
            <person name="Fujii Y."/>
            <person name="Habara T."/>
            <person name="Sakai H."/>
            <person name="Sato Y."/>
            <person name="Wilson G."/>
            <person name="Kumar K."/>
            <person name="McCouch S."/>
            <person name="Juretic N."/>
            <person name="Hoen D."/>
            <person name="Wright S."/>
            <person name="Bruskiewich R."/>
            <person name="Bureau T."/>
            <person name="Miyao A."/>
            <person name="Hirochika H."/>
            <person name="Nishikawa T."/>
            <person name="Kadowaki K."/>
            <person name="Sugiura M."/>
            <person name="Burr B."/>
            <person name="Sasaki T."/>
        </authorList>
    </citation>
    <scope>NUCLEOTIDE SEQUENCE [LARGE SCALE GENOMIC DNA]</scope>
    <source>
        <strain evidence="4">cv. Nipponbare</strain>
    </source>
</reference>
<dbReference type="SUPFAM" id="SSF81383">
    <property type="entry name" value="F-box domain"/>
    <property type="match status" value="1"/>
</dbReference>
<dbReference type="Gene3D" id="3.80.10.10">
    <property type="entry name" value="Ribonuclease Inhibitor"/>
    <property type="match status" value="1"/>
</dbReference>
<dbReference type="SUPFAM" id="SSF52047">
    <property type="entry name" value="RNI-like"/>
    <property type="match status" value="1"/>
</dbReference>
<proteinExistence type="predicted"/>
<protein>
    <submittedName>
        <fullName evidence="3">Os04g0464900 protein</fullName>
    </submittedName>
</protein>
<evidence type="ECO:0000256" key="1">
    <source>
        <dbReference type="SAM" id="MobiDB-lite"/>
    </source>
</evidence>
<feature type="region of interest" description="Disordered" evidence="1">
    <location>
        <begin position="375"/>
        <end position="394"/>
    </location>
</feature>
<dbReference type="Proteomes" id="UP000059680">
    <property type="component" value="Chromosome 4"/>
</dbReference>
<feature type="region of interest" description="Disordered" evidence="1">
    <location>
        <begin position="1"/>
        <end position="24"/>
    </location>
</feature>
<gene>
    <name evidence="3" type="ordered locus">Os04g0464900</name>
    <name evidence="3" type="ORF">OSNPB_040464900</name>
</gene>
<reference evidence="3 4" key="3">
    <citation type="journal article" date="2013" name="Rice">
        <title>Improvement of the Oryza sativa Nipponbare reference genome using next generation sequence and optical map data.</title>
        <authorList>
            <person name="Kawahara Y."/>
            <person name="de la Bastide M."/>
            <person name="Hamilton J.P."/>
            <person name="Kanamori H."/>
            <person name="McCombie W.R."/>
            <person name="Ouyang S."/>
            <person name="Schwartz D.C."/>
            <person name="Tanaka T."/>
            <person name="Wu J."/>
            <person name="Zhou S."/>
            <person name="Childs K.L."/>
            <person name="Davidson R.M."/>
            <person name="Lin H."/>
            <person name="Quesada-Ocampo L."/>
            <person name="Vaillancourt B."/>
            <person name="Sakai H."/>
            <person name="Lee S.S."/>
            <person name="Kim J."/>
            <person name="Numa H."/>
            <person name="Itoh T."/>
            <person name="Buell C.R."/>
            <person name="Matsumoto T."/>
        </authorList>
    </citation>
    <scope>NUCLEOTIDE SEQUENCE [LARGE SCALE GENOMIC DNA]</scope>
    <source>
        <strain evidence="4">cv. Nipponbare</strain>
    </source>
</reference>
<feature type="compositionally biased region" description="Basic residues" evidence="1">
    <location>
        <begin position="375"/>
        <end position="386"/>
    </location>
</feature>
<feature type="compositionally biased region" description="Low complexity" evidence="1">
    <location>
        <begin position="1"/>
        <end position="10"/>
    </location>
</feature>
<dbReference type="EMBL" id="AP014960">
    <property type="protein sequence ID" value="BAS89591.1"/>
    <property type="molecule type" value="Genomic_DNA"/>
</dbReference>
<sequence>MASAAAAAASDEPPRKRARSAGAEDRLSELPDCLLHDILALVGSRQAVRTSVLSRRWRGLWRSAPRVDIDQREFRRACGGEEGEPVVDCDGFEDFADGILSPTLLGGTGTPPLDAFRLHLLYEGRFITFGRWVRRALTRRPASVDIHVEYGGTVDWPPALTLGDGAGTGRLKRLHLFGVHLGFISGDGGRLAELLPVLEDLRMESCTFGHEPSSPTTTIAIPTLRSLALAVVPRRTARPYALTVASPRVASLRLFLPFSRTRAAAVRVAPAEEGEALASLVTASITVLETDQELNRRMNKHKLDFLASTRNMLDRFPNALLDKASQEFPTLPSLTTLLLSECDVGANCYVLKSVLRNAPNLEHLRLHRCKFLGTPKRKRGNSRSKGKSSSTCLDSLSSKCKSLQSVEIKFRPIDNARHHDLVGLLKECFNSNVLFEFIEDGSKLRAPVEGHCLSPFPVLHTLCVYDGVTTEKVCTKSQSGSFDTKVILAIPMLL</sequence>
<dbReference type="PaxDb" id="39947-A0A0P0WB97"/>
<dbReference type="InterPro" id="IPR032675">
    <property type="entry name" value="LRR_dom_sf"/>
</dbReference>
<dbReference type="CDD" id="cd22160">
    <property type="entry name" value="F-box_AtFBL13-like"/>
    <property type="match status" value="1"/>
</dbReference>
<dbReference type="InterPro" id="IPR001810">
    <property type="entry name" value="F-box_dom"/>
</dbReference>